<evidence type="ECO:0000313" key="3">
    <source>
        <dbReference type="Proteomes" id="UP000292702"/>
    </source>
</evidence>
<accession>A0A4R0RYH9</accession>
<dbReference type="EMBL" id="RWJN01000007">
    <property type="protein sequence ID" value="TCD71309.1"/>
    <property type="molecule type" value="Genomic_DNA"/>
</dbReference>
<proteinExistence type="predicted"/>
<name>A0A4R0RYH9_9APHY</name>
<gene>
    <name evidence="2" type="ORF">EIP91_011080</name>
</gene>
<comment type="caution">
    <text evidence="2">The sequence shown here is derived from an EMBL/GenBank/DDBJ whole genome shotgun (WGS) entry which is preliminary data.</text>
</comment>
<sequence length="129" mass="14567">MAGGDLVFHFVYPAATSYNDMRTVQIKQVVEGSTEEIDFYKHPLTDSTSGETTFYRMNIDIDRWETAGTISWSSNHTATVRFGIEDISMRELRKPKKGSSQSRRFKAAGSEYKWKITEDGLLVGTATQS</sequence>
<dbReference type="InterPro" id="IPR046528">
    <property type="entry name" value="DUF6593"/>
</dbReference>
<evidence type="ECO:0000313" key="2">
    <source>
        <dbReference type="EMBL" id="TCD71309.1"/>
    </source>
</evidence>
<evidence type="ECO:0000259" key="1">
    <source>
        <dbReference type="Pfam" id="PF20236"/>
    </source>
</evidence>
<keyword evidence="3" id="KW-1185">Reference proteome</keyword>
<reference evidence="2 3" key="1">
    <citation type="submission" date="2018-11" db="EMBL/GenBank/DDBJ databases">
        <title>Genome assembly of Steccherinum ochraceum LE-BIN_3174, the white-rot fungus of the Steccherinaceae family (The Residual Polyporoid clade, Polyporales, Basidiomycota).</title>
        <authorList>
            <person name="Fedorova T.V."/>
            <person name="Glazunova O.A."/>
            <person name="Landesman E.O."/>
            <person name="Moiseenko K.V."/>
            <person name="Psurtseva N.V."/>
            <person name="Savinova O.S."/>
            <person name="Shakhova N.V."/>
            <person name="Tyazhelova T.V."/>
            <person name="Vasina D.V."/>
        </authorList>
    </citation>
    <scope>NUCLEOTIDE SEQUENCE [LARGE SCALE GENOMIC DNA]</scope>
    <source>
        <strain evidence="2 3">LE-BIN_3174</strain>
    </source>
</reference>
<dbReference type="Proteomes" id="UP000292702">
    <property type="component" value="Unassembled WGS sequence"/>
</dbReference>
<organism evidence="2 3">
    <name type="scientific">Steccherinum ochraceum</name>
    <dbReference type="NCBI Taxonomy" id="92696"/>
    <lineage>
        <taxon>Eukaryota</taxon>
        <taxon>Fungi</taxon>
        <taxon>Dikarya</taxon>
        <taxon>Basidiomycota</taxon>
        <taxon>Agaricomycotina</taxon>
        <taxon>Agaricomycetes</taxon>
        <taxon>Polyporales</taxon>
        <taxon>Steccherinaceae</taxon>
        <taxon>Steccherinum</taxon>
    </lineage>
</organism>
<dbReference type="Pfam" id="PF20236">
    <property type="entry name" value="DUF6593"/>
    <property type="match status" value="1"/>
</dbReference>
<dbReference type="AlphaFoldDB" id="A0A4R0RYH9"/>
<dbReference type="OrthoDB" id="3132420at2759"/>
<feature type="domain" description="DUF6593" evidence="1">
    <location>
        <begin position="47"/>
        <end position="117"/>
    </location>
</feature>
<protein>
    <recommendedName>
        <fullName evidence="1">DUF6593 domain-containing protein</fullName>
    </recommendedName>
</protein>